<dbReference type="AlphaFoldDB" id="A0A388T7D1"/>
<comment type="caution">
    <text evidence="2">The sequence shown here is derived from an EMBL/GenBank/DDBJ whole genome shotgun (WGS) entry which is preliminary data.</text>
</comment>
<evidence type="ECO:0000259" key="1">
    <source>
        <dbReference type="Pfam" id="PF13470"/>
    </source>
</evidence>
<dbReference type="InterPro" id="IPR002716">
    <property type="entry name" value="PIN_dom"/>
</dbReference>
<name>A0A388T7D1_TERA1</name>
<dbReference type="Proteomes" id="UP000269352">
    <property type="component" value="Unassembled WGS sequence"/>
</dbReference>
<sequence>MHVVKQHELVLCDHIVFELREVVARKKPELAADLDSLLMQLSYELIAAPQEPSKFINDPQDYPILNAAILADVDIIISGDKHFLELNLARPQTMSAAEFWRSENNF</sequence>
<accession>A0A388T7D1</accession>
<evidence type="ECO:0000313" key="3">
    <source>
        <dbReference type="Proteomes" id="UP000269352"/>
    </source>
</evidence>
<dbReference type="SUPFAM" id="SSF88723">
    <property type="entry name" value="PIN domain-like"/>
    <property type="match status" value="1"/>
</dbReference>
<organism evidence="2 3">
    <name type="scientific">Termititenax aidoneus</name>
    <dbReference type="NCBI Taxonomy" id="2218524"/>
    <lineage>
        <taxon>Bacteria</taxon>
        <taxon>Bacillati</taxon>
        <taxon>Candidatus Margulisiibacteriota</taxon>
        <taxon>Candidatus Termititenacia</taxon>
        <taxon>Candidatus Termititenacales</taxon>
        <taxon>Candidatus Termititenacaceae</taxon>
        <taxon>Candidatus Termititenax</taxon>
    </lineage>
</organism>
<dbReference type="EMBL" id="BGZN01000001">
    <property type="protein sequence ID" value="GBR72579.1"/>
    <property type="molecule type" value="Genomic_DNA"/>
</dbReference>
<dbReference type="Pfam" id="PF13470">
    <property type="entry name" value="PIN_3"/>
    <property type="match status" value="1"/>
</dbReference>
<protein>
    <submittedName>
        <fullName evidence="2">PIN domain protein</fullName>
    </submittedName>
</protein>
<proteinExistence type="predicted"/>
<gene>
    <name evidence="2" type="ORF">NO1_0088</name>
</gene>
<dbReference type="InterPro" id="IPR029060">
    <property type="entry name" value="PIN-like_dom_sf"/>
</dbReference>
<keyword evidence="3" id="KW-1185">Reference proteome</keyword>
<reference evidence="2 3" key="1">
    <citation type="journal article" date="2019" name="ISME J.">
        <title>Genome analyses of uncultured TG2/ZB3 bacteria in 'Margulisbacteria' specifically attached to ectosymbiotic spirochetes of protists in the termite gut.</title>
        <authorList>
            <person name="Utami Y.D."/>
            <person name="Kuwahara H."/>
            <person name="Igai K."/>
            <person name="Murakami T."/>
            <person name="Sugaya K."/>
            <person name="Morikawa T."/>
            <person name="Nagura Y."/>
            <person name="Yuki M."/>
            <person name="Deevong P."/>
            <person name="Inoue T."/>
            <person name="Kihara K."/>
            <person name="Lo N."/>
            <person name="Yamada A."/>
            <person name="Ohkuma M."/>
            <person name="Hongoh Y."/>
        </authorList>
    </citation>
    <scope>NUCLEOTIDE SEQUENCE [LARGE SCALE GENOMIC DNA]</scope>
    <source>
        <strain evidence="2">NkOx7-01</strain>
    </source>
</reference>
<evidence type="ECO:0000313" key="2">
    <source>
        <dbReference type="EMBL" id="GBR72579.1"/>
    </source>
</evidence>
<feature type="domain" description="PIN" evidence="1">
    <location>
        <begin position="6"/>
        <end position="82"/>
    </location>
</feature>